<dbReference type="GO" id="GO:0003712">
    <property type="term" value="F:transcription coregulator activity"/>
    <property type="evidence" value="ECO:0007669"/>
    <property type="project" value="InterPro"/>
</dbReference>
<feature type="compositionally biased region" description="Low complexity" evidence="2">
    <location>
        <begin position="425"/>
        <end position="436"/>
    </location>
</feature>
<reference evidence="5" key="1">
    <citation type="submission" date="2025-08" db="UniProtKB">
        <authorList>
            <consortium name="RefSeq"/>
        </authorList>
    </citation>
    <scope>IDENTIFICATION</scope>
    <source>
        <tissue evidence="5">Spleen</tissue>
    </source>
</reference>
<dbReference type="GO" id="GO:0006357">
    <property type="term" value="P:regulation of transcription by RNA polymerase II"/>
    <property type="evidence" value="ECO:0007669"/>
    <property type="project" value="TreeGrafter"/>
</dbReference>
<feature type="region of interest" description="Disordered" evidence="2">
    <location>
        <begin position="358"/>
        <end position="407"/>
    </location>
</feature>
<feature type="domain" description="Spt20-like SEP" evidence="3">
    <location>
        <begin position="77"/>
        <end position="217"/>
    </location>
</feature>
<dbReference type="InterPro" id="IPR046468">
    <property type="entry name" value="Spt20-like_SEP"/>
</dbReference>
<organism evidence="4 5">
    <name type="scientific">Chrysochloris asiatica</name>
    <name type="common">Cape golden mole</name>
    <dbReference type="NCBI Taxonomy" id="185453"/>
    <lineage>
        <taxon>Eukaryota</taxon>
        <taxon>Metazoa</taxon>
        <taxon>Chordata</taxon>
        <taxon>Craniata</taxon>
        <taxon>Vertebrata</taxon>
        <taxon>Euteleostomi</taxon>
        <taxon>Mammalia</taxon>
        <taxon>Eutheria</taxon>
        <taxon>Afrotheria</taxon>
        <taxon>Chrysochloridae</taxon>
        <taxon>Chrysochlorinae</taxon>
        <taxon>Chrysochloris</taxon>
    </lineage>
</organism>
<gene>
    <name evidence="5" type="primary">LOC102841537</name>
</gene>
<dbReference type="OrthoDB" id="1932706at2759"/>
<feature type="compositionally biased region" description="Acidic residues" evidence="2">
    <location>
        <begin position="7"/>
        <end position="16"/>
    </location>
</feature>
<dbReference type="Pfam" id="PF12090">
    <property type="entry name" value="Spt20_SEP"/>
    <property type="match status" value="1"/>
</dbReference>
<evidence type="ECO:0000256" key="1">
    <source>
        <dbReference type="ARBA" id="ARBA00009112"/>
    </source>
</evidence>
<dbReference type="AlphaFoldDB" id="A0A9B0T9R7"/>
<comment type="similarity">
    <text evidence="1">Belongs to the SPT20 family.</text>
</comment>
<dbReference type="GO" id="GO:0000124">
    <property type="term" value="C:SAGA complex"/>
    <property type="evidence" value="ECO:0007669"/>
    <property type="project" value="InterPro"/>
</dbReference>
<sequence length="757" mass="84180">MQQSLEDALDSEDDLAESAQQRSPKQKYFSSGKKSIFQKLHDLYVEEFEKEPTSVQELKRNVNLLEKLVLRERLSRLVVKLYPSGGGYTLMFKGGDGSESEAIRLSYEKRELLEYLDAEELPPVLIDFLEKSQMNIFYSGCVIAEVRDYGQCGNMQAPSYQSRHVLLRPTAQTLISDVDRIASNYPKWTQEDKLQLESQLILATAEPLCLDPSVAVACTENRLLYNKQKMNTHPRKQCFDTYSTSSQSEQPELFHCPLSPQLESFTACLETEKRKVSEQNDLEISKAGDCVDMWEQNPCNLAMPSEVNMEKYAKVDKPDALQLNVWAGYEVNDNDLFGCKPGNQYQKTTLSLMQSLDDPLFSGTMQPTKEDEESDRERSPFFFTTDDDPDLIMNKSPKSAAESTVSQYQHLVPKEARCLARKSHSSSGSASLSQLSPRAETEQPQRMLFQSSLWRTQPIALPSSSGSSSAVNYPVPQQASDFLKAATPGPASKPPVPFQKPFANFNRVIILSSAALSPASSSQHTTTKPVMSNSINARNSVRVAQASASDSNPVLDCSSDAKTPAEICQGVCPSLGVPAVVPSGVPAQALTLKNTSANRPLTVLQLPGCQFIFLSQQQQQQHLPQFTPQQPAQRFIIHQQPRAPGSAQSSTSPTQVLPAPQSVLIKLVELQNLAQTPRAVLPHPVSATDTREQSQPQLRVPATSPQQQPPIQPLNISRRPVATAEASTQTDWPYSHRRLHRHKKDKRKISKRKTPRS</sequence>
<dbReference type="InterPro" id="IPR021950">
    <property type="entry name" value="Spt20"/>
</dbReference>
<evidence type="ECO:0000313" key="4">
    <source>
        <dbReference type="Proteomes" id="UP000504623"/>
    </source>
</evidence>
<name>A0A9B0T9R7_CHRAS</name>
<feature type="region of interest" description="Disordered" evidence="2">
    <location>
        <begin position="679"/>
        <end position="757"/>
    </location>
</feature>
<keyword evidence="4" id="KW-1185">Reference proteome</keyword>
<evidence type="ECO:0000259" key="3">
    <source>
        <dbReference type="Pfam" id="PF12090"/>
    </source>
</evidence>
<dbReference type="GeneID" id="102841537"/>
<dbReference type="RefSeq" id="XP_006835734.1">
    <property type="nucleotide sequence ID" value="XM_006835671.1"/>
</dbReference>
<feature type="compositionally biased region" description="Basic residues" evidence="2">
    <location>
        <begin position="735"/>
        <end position="757"/>
    </location>
</feature>
<dbReference type="PANTHER" id="PTHR13526:SF16">
    <property type="entry name" value="SPT20-LIKE SEP DOMAIN-CONTAINING PROTEIN"/>
    <property type="match status" value="1"/>
</dbReference>
<dbReference type="PANTHER" id="PTHR13526">
    <property type="entry name" value="TRANSCRIPTION FACTOR SPT20 HOMOLOG"/>
    <property type="match status" value="1"/>
</dbReference>
<protein>
    <submittedName>
        <fullName evidence="5">Transcription factor SPT20 homolog</fullName>
    </submittedName>
</protein>
<dbReference type="Proteomes" id="UP000504623">
    <property type="component" value="Unplaced"/>
</dbReference>
<evidence type="ECO:0000256" key="2">
    <source>
        <dbReference type="SAM" id="MobiDB-lite"/>
    </source>
</evidence>
<feature type="region of interest" description="Disordered" evidence="2">
    <location>
        <begin position="419"/>
        <end position="444"/>
    </location>
</feature>
<feature type="region of interest" description="Disordered" evidence="2">
    <location>
        <begin position="1"/>
        <end position="28"/>
    </location>
</feature>
<evidence type="ECO:0000313" key="5">
    <source>
        <dbReference type="RefSeq" id="XP_006835734.1"/>
    </source>
</evidence>
<proteinExistence type="inferred from homology"/>
<accession>A0A9B0T9R7</accession>